<sequence>MMLLKHRKEHRFLNFHTIDPNYSLPVDAYAVVAGPGVVACSPKEKEETTDKGGRSKDVIELDEDDDVEPYVVPCGPHR</sequence>
<proteinExistence type="predicted"/>
<feature type="region of interest" description="Disordered" evidence="1">
    <location>
        <begin position="41"/>
        <end position="62"/>
    </location>
</feature>
<evidence type="ECO:0000256" key="1">
    <source>
        <dbReference type="SAM" id="MobiDB-lite"/>
    </source>
</evidence>
<evidence type="ECO:0000313" key="4">
    <source>
        <dbReference type="Proteomes" id="UP000030765"/>
    </source>
</evidence>
<protein>
    <submittedName>
        <fullName evidence="2 3">Uncharacterized protein</fullName>
    </submittedName>
</protein>
<dbReference type="EMBL" id="KE525338">
    <property type="protein sequence ID" value="KFB48188.1"/>
    <property type="molecule type" value="Genomic_DNA"/>
</dbReference>
<accession>A0A084WD94</accession>
<dbReference type="EMBL" id="ATLV01022956">
    <property type="status" value="NOT_ANNOTATED_CDS"/>
    <property type="molecule type" value="Genomic_DNA"/>
</dbReference>
<reference evidence="3" key="2">
    <citation type="submission" date="2020-05" db="UniProtKB">
        <authorList>
            <consortium name="EnsemblMetazoa"/>
        </authorList>
    </citation>
    <scope>IDENTIFICATION</scope>
</reference>
<dbReference type="AlphaFoldDB" id="A0A084WD94"/>
<feature type="compositionally biased region" description="Basic and acidic residues" evidence="1">
    <location>
        <begin position="42"/>
        <end position="59"/>
    </location>
</feature>
<gene>
    <name evidence="2" type="ORF">ZHAS_00016257</name>
</gene>
<organism evidence="2">
    <name type="scientific">Anopheles sinensis</name>
    <name type="common">Mosquito</name>
    <dbReference type="NCBI Taxonomy" id="74873"/>
    <lineage>
        <taxon>Eukaryota</taxon>
        <taxon>Metazoa</taxon>
        <taxon>Ecdysozoa</taxon>
        <taxon>Arthropoda</taxon>
        <taxon>Hexapoda</taxon>
        <taxon>Insecta</taxon>
        <taxon>Pterygota</taxon>
        <taxon>Neoptera</taxon>
        <taxon>Endopterygota</taxon>
        <taxon>Diptera</taxon>
        <taxon>Nematocera</taxon>
        <taxon>Culicoidea</taxon>
        <taxon>Culicidae</taxon>
        <taxon>Anophelinae</taxon>
        <taxon>Anopheles</taxon>
    </lineage>
</organism>
<keyword evidence="4" id="KW-1185">Reference proteome</keyword>
<evidence type="ECO:0000313" key="2">
    <source>
        <dbReference type="EMBL" id="KFB48188.1"/>
    </source>
</evidence>
<reference evidence="2 4" key="1">
    <citation type="journal article" date="2014" name="BMC Genomics">
        <title>Genome sequence of Anopheles sinensis provides insight into genetics basis of mosquito competence for malaria parasites.</title>
        <authorList>
            <person name="Zhou D."/>
            <person name="Zhang D."/>
            <person name="Ding G."/>
            <person name="Shi L."/>
            <person name="Hou Q."/>
            <person name="Ye Y."/>
            <person name="Xu Y."/>
            <person name="Zhou H."/>
            <person name="Xiong C."/>
            <person name="Li S."/>
            <person name="Yu J."/>
            <person name="Hong S."/>
            <person name="Yu X."/>
            <person name="Zou P."/>
            <person name="Chen C."/>
            <person name="Chang X."/>
            <person name="Wang W."/>
            <person name="Lv Y."/>
            <person name="Sun Y."/>
            <person name="Ma L."/>
            <person name="Shen B."/>
            <person name="Zhu C."/>
        </authorList>
    </citation>
    <scope>NUCLEOTIDE SEQUENCE [LARGE SCALE GENOMIC DNA]</scope>
</reference>
<name>A0A084WD94_ANOSI</name>
<evidence type="ECO:0000313" key="3">
    <source>
        <dbReference type="EnsemblMetazoa" id="ASIC016257-PA"/>
    </source>
</evidence>
<dbReference type="Proteomes" id="UP000030765">
    <property type="component" value="Unassembled WGS sequence"/>
</dbReference>
<dbReference type="VEuPathDB" id="VectorBase:ASIC016257"/>
<dbReference type="EnsemblMetazoa" id="ASIC016257-RA">
    <property type="protein sequence ID" value="ASIC016257-PA"/>
    <property type="gene ID" value="ASIC016257"/>
</dbReference>